<accession>A0A0F9G6S1</accession>
<feature type="region of interest" description="Disordered" evidence="1">
    <location>
        <begin position="206"/>
        <end position="234"/>
    </location>
</feature>
<dbReference type="InterPro" id="IPR013320">
    <property type="entry name" value="ConA-like_dom_sf"/>
</dbReference>
<proteinExistence type="predicted"/>
<dbReference type="AlphaFoldDB" id="A0A0F9G6S1"/>
<reference evidence="2" key="1">
    <citation type="journal article" date="2015" name="Nature">
        <title>Complex archaea that bridge the gap between prokaryotes and eukaryotes.</title>
        <authorList>
            <person name="Spang A."/>
            <person name="Saw J.H."/>
            <person name="Jorgensen S.L."/>
            <person name="Zaremba-Niedzwiedzka K."/>
            <person name="Martijn J."/>
            <person name="Lind A.E."/>
            <person name="van Eijk R."/>
            <person name="Schleper C."/>
            <person name="Guy L."/>
            <person name="Ettema T.J."/>
        </authorList>
    </citation>
    <scope>NUCLEOTIDE SEQUENCE</scope>
</reference>
<evidence type="ECO:0000256" key="1">
    <source>
        <dbReference type="SAM" id="MobiDB-lite"/>
    </source>
</evidence>
<name>A0A0F9G6S1_9ZZZZ</name>
<gene>
    <name evidence="2" type="ORF">LCGC14_1947900</name>
</gene>
<evidence type="ECO:0000313" key="2">
    <source>
        <dbReference type="EMBL" id="KKL86121.1"/>
    </source>
</evidence>
<sequence>MATEFDGTNDYIDFGAGFPDNIWNGGGSLAFWVYLDAIGGDYALIMHETALRWFVRIHDVTNELRFSRDWTTTDGAWATPDNSLSTSTWIHIAIVYNDDSTANDAVIYLDGVSQTIDEPSTPAGTRISDATEVFRAGHSTNPLDGKMEDLRAWDTSLTAKQVTRLASGYRGPIGGEVGWWSCDEFEALAHPDGTTLTAGTHYLHDKSVNDNRGNPTNGPVARASDAPRMGIRLD</sequence>
<dbReference type="Pfam" id="PF13385">
    <property type="entry name" value="Laminin_G_3"/>
    <property type="match status" value="1"/>
</dbReference>
<protein>
    <recommendedName>
        <fullName evidence="3">LamG-like jellyroll fold domain-containing protein</fullName>
    </recommendedName>
</protein>
<comment type="caution">
    <text evidence="2">The sequence shown here is derived from an EMBL/GenBank/DDBJ whole genome shotgun (WGS) entry which is preliminary data.</text>
</comment>
<dbReference type="SUPFAM" id="SSF49899">
    <property type="entry name" value="Concanavalin A-like lectins/glucanases"/>
    <property type="match status" value="1"/>
</dbReference>
<dbReference type="Gene3D" id="2.60.120.200">
    <property type="match status" value="1"/>
</dbReference>
<dbReference type="EMBL" id="LAZR01021209">
    <property type="protein sequence ID" value="KKL86121.1"/>
    <property type="molecule type" value="Genomic_DNA"/>
</dbReference>
<organism evidence="2">
    <name type="scientific">marine sediment metagenome</name>
    <dbReference type="NCBI Taxonomy" id="412755"/>
    <lineage>
        <taxon>unclassified sequences</taxon>
        <taxon>metagenomes</taxon>
        <taxon>ecological metagenomes</taxon>
    </lineage>
</organism>
<evidence type="ECO:0008006" key="3">
    <source>
        <dbReference type="Google" id="ProtNLM"/>
    </source>
</evidence>